<sequence length="66" mass="7173">MPQTKATAYVSHNAHGRVITVLSDVTHKTLFATLDDGFGMERARSWAKGANVSLTAEAQKEWELGA</sequence>
<dbReference type="Proteomes" id="UP001238179">
    <property type="component" value="Chromosome"/>
</dbReference>
<evidence type="ECO:0000313" key="1">
    <source>
        <dbReference type="EMBL" id="BDU72339.1"/>
    </source>
</evidence>
<reference evidence="2" key="1">
    <citation type="journal article" date="2023" name="Int. J. Syst. Evol. Microbiol.">
        <title>Mesoterricola silvestris gen. nov., sp. nov., Mesoterricola sediminis sp. nov., Geothrix oryzae sp. nov., Geothrix edaphica sp. nov., Geothrix rubra sp. nov., and Geothrix limicola sp. nov., six novel members of Acidobacteriota isolated from soils.</title>
        <authorList>
            <person name="Itoh H."/>
            <person name="Sugisawa Y."/>
            <person name="Mise K."/>
            <person name="Xu Z."/>
            <person name="Kuniyasu M."/>
            <person name="Ushijima N."/>
            <person name="Kawano K."/>
            <person name="Kobayashi E."/>
            <person name="Shiratori Y."/>
            <person name="Masuda Y."/>
            <person name="Senoo K."/>
        </authorList>
    </citation>
    <scope>NUCLEOTIDE SEQUENCE [LARGE SCALE GENOMIC DNA]</scope>
    <source>
        <strain evidence="2">W79</strain>
    </source>
</reference>
<name>A0AA48GJK5_9BACT</name>
<organism evidence="1 2">
    <name type="scientific">Mesoterricola silvestris</name>
    <dbReference type="NCBI Taxonomy" id="2927979"/>
    <lineage>
        <taxon>Bacteria</taxon>
        <taxon>Pseudomonadati</taxon>
        <taxon>Acidobacteriota</taxon>
        <taxon>Holophagae</taxon>
        <taxon>Holophagales</taxon>
        <taxon>Holophagaceae</taxon>
        <taxon>Mesoterricola</taxon>
    </lineage>
</organism>
<dbReference type="RefSeq" id="WP_316415249.1">
    <property type="nucleotide sequence ID" value="NZ_AP027080.1"/>
</dbReference>
<proteinExistence type="predicted"/>
<gene>
    <name evidence="1" type="ORF">METEAL_15130</name>
</gene>
<evidence type="ECO:0000313" key="2">
    <source>
        <dbReference type="Proteomes" id="UP001238179"/>
    </source>
</evidence>
<keyword evidence="2" id="KW-1185">Reference proteome</keyword>
<dbReference type="KEGG" id="msil:METEAL_15130"/>
<dbReference type="EMBL" id="AP027080">
    <property type="protein sequence ID" value="BDU72339.1"/>
    <property type="molecule type" value="Genomic_DNA"/>
</dbReference>
<accession>A0AA48GJK5</accession>
<protein>
    <submittedName>
        <fullName evidence="1">Uncharacterized protein</fullName>
    </submittedName>
</protein>
<dbReference type="AlphaFoldDB" id="A0AA48GJK5"/>